<evidence type="ECO:0000256" key="3">
    <source>
        <dbReference type="ARBA" id="ARBA00023163"/>
    </source>
</evidence>
<evidence type="ECO:0000259" key="4">
    <source>
        <dbReference type="PROSITE" id="PS50042"/>
    </source>
</evidence>
<feature type="domain" description="Cyclic nucleotide-binding" evidence="4">
    <location>
        <begin position="11"/>
        <end position="102"/>
    </location>
</feature>
<dbReference type="InterPro" id="IPR050397">
    <property type="entry name" value="Env_Response_Regulators"/>
</dbReference>
<dbReference type="PANTHER" id="PTHR24567">
    <property type="entry name" value="CRP FAMILY TRANSCRIPTIONAL REGULATORY PROTEIN"/>
    <property type="match status" value="1"/>
</dbReference>
<organism evidence="6 7">
    <name type="scientific">Actinomadura fibrosa</name>
    <dbReference type="NCBI Taxonomy" id="111802"/>
    <lineage>
        <taxon>Bacteria</taxon>
        <taxon>Bacillati</taxon>
        <taxon>Actinomycetota</taxon>
        <taxon>Actinomycetes</taxon>
        <taxon>Streptosporangiales</taxon>
        <taxon>Thermomonosporaceae</taxon>
        <taxon>Actinomadura</taxon>
    </lineage>
</organism>
<dbReference type="InterPro" id="IPR036388">
    <property type="entry name" value="WH-like_DNA-bd_sf"/>
</dbReference>
<dbReference type="PANTHER" id="PTHR24567:SF74">
    <property type="entry name" value="HTH-TYPE TRANSCRIPTIONAL REGULATOR ARCR"/>
    <property type="match status" value="1"/>
</dbReference>
<evidence type="ECO:0000256" key="1">
    <source>
        <dbReference type="ARBA" id="ARBA00023015"/>
    </source>
</evidence>
<reference evidence="7" key="1">
    <citation type="journal article" date="2019" name="Int. J. Syst. Evol. Microbiol.">
        <title>The Global Catalogue of Microorganisms (GCM) 10K type strain sequencing project: providing services to taxonomists for standard genome sequencing and annotation.</title>
        <authorList>
            <consortium name="The Broad Institute Genomics Platform"/>
            <consortium name="The Broad Institute Genome Sequencing Center for Infectious Disease"/>
            <person name="Wu L."/>
            <person name="Ma J."/>
        </authorList>
    </citation>
    <scope>NUCLEOTIDE SEQUENCE [LARGE SCALE GENOMIC DNA]</scope>
    <source>
        <strain evidence="7">JCM 9371</strain>
    </source>
</reference>
<dbReference type="Gene3D" id="2.60.120.10">
    <property type="entry name" value="Jelly Rolls"/>
    <property type="match status" value="1"/>
</dbReference>
<dbReference type="CDD" id="cd00038">
    <property type="entry name" value="CAP_ED"/>
    <property type="match status" value="1"/>
</dbReference>
<dbReference type="EMBL" id="JBHTGP010000003">
    <property type="protein sequence ID" value="MFD0684330.1"/>
    <property type="molecule type" value="Genomic_DNA"/>
</dbReference>
<feature type="domain" description="HTH crp-type" evidence="5">
    <location>
        <begin position="132"/>
        <end position="200"/>
    </location>
</feature>
<dbReference type="Pfam" id="PF13545">
    <property type="entry name" value="HTH_Crp_2"/>
    <property type="match status" value="1"/>
</dbReference>
<keyword evidence="1" id="KW-0805">Transcription regulation</keyword>
<protein>
    <submittedName>
        <fullName evidence="6">Crp/Fnr family transcriptional regulator</fullName>
    </submittedName>
</protein>
<dbReference type="InterPro" id="IPR036390">
    <property type="entry name" value="WH_DNA-bd_sf"/>
</dbReference>
<keyword evidence="7" id="KW-1185">Reference proteome</keyword>
<dbReference type="SUPFAM" id="SSF46785">
    <property type="entry name" value="Winged helix' DNA-binding domain"/>
    <property type="match status" value="1"/>
</dbReference>
<dbReference type="SUPFAM" id="SSF51206">
    <property type="entry name" value="cAMP-binding domain-like"/>
    <property type="match status" value="1"/>
</dbReference>
<proteinExistence type="predicted"/>
<comment type="caution">
    <text evidence="6">The sequence shown here is derived from an EMBL/GenBank/DDBJ whole genome shotgun (WGS) entry which is preliminary data.</text>
</comment>
<dbReference type="SMART" id="SM00100">
    <property type="entry name" value="cNMP"/>
    <property type="match status" value="1"/>
</dbReference>
<accession>A0ABW2XIU9</accession>
<dbReference type="RefSeq" id="WP_131756714.1">
    <property type="nucleotide sequence ID" value="NZ_CAACUY010000020.1"/>
</dbReference>
<dbReference type="InterPro" id="IPR014710">
    <property type="entry name" value="RmlC-like_jellyroll"/>
</dbReference>
<dbReference type="PROSITE" id="PS50042">
    <property type="entry name" value="CNMP_BINDING_3"/>
    <property type="match status" value="1"/>
</dbReference>
<evidence type="ECO:0000259" key="5">
    <source>
        <dbReference type="PROSITE" id="PS51063"/>
    </source>
</evidence>
<sequence>MQTSMRLATLITQAGTERKFASKRTILRQGDEPTHVVLLRYGQVKVKIIRPEGAVLLAAVRRPVETLGALGVITGALRTATVITMSPCTATVLSAARFRELLTKNRLEAEVYQQTTSRFIEAEQWRIEQATLPARAQLIHALLRLSFAGPSGRSTLDLTQLELSQSIGRDLSVISAALRELRESGLITTAHGLVTIRDAASLRKLVQ</sequence>
<keyword evidence="2" id="KW-0238">DNA-binding</keyword>
<dbReference type="InterPro" id="IPR012318">
    <property type="entry name" value="HTH_CRP"/>
</dbReference>
<evidence type="ECO:0000313" key="7">
    <source>
        <dbReference type="Proteomes" id="UP001597063"/>
    </source>
</evidence>
<dbReference type="Proteomes" id="UP001597063">
    <property type="component" value="Unassembled WGS sequence"/>
</dbReference>
<gene>
    <name evidence="6" type="ORF">ACFQZM_07475</name>
</gene>
<keyword evidence="3" id="KW-0804">Transcription</keyword>
<evidence type="ECO:0000256" key="2">
    <source>
        <dbReference type="ARBA" id="ARBA00023125"/>
    </source>
</evidence>
<evidence type="ECO:0000313" key="6">
    <source>
        <dbReference type="EMBL" id="MFD0684330.1"/>
    </source>
</evidence>
<dbReference type="Pfam" id="PF00027">
    <property type="entry name" value="cNMP_binding"/>
    <property type="match status" value="1"/>
</dbReference>
<dbReference type="InterPro" id="IPR018490">
    <property type="entry name" value="cNMP-bd_dom_sf"/>
</dbReference>
<dbReference type="PROSITE" id="PS51063">
    <property type="entry name" value="HTH_CRP_2"/>
    <property type="match status" value="1"/>
</dbReference>
<name>A0ABW2XIU9_9ACTN</name>
<dbReference type="Gene3D" id="1.10.10.10">
    <property type="entry name" value="Winged helix-like DNA-binding domain superfamily/Winged helix DNA-binding domain"/>
    <property type="match status" value="1"/>
</dbReference>
<dbReference type="InterPro" id="IPR000595">
    <property type="entry name" value="cNMP-bd_dom"/>
</dbReference>